<name>Q4UH34_THEAN</name>
<dbReference type="eggNOG" id="KOG1809">
    <property type="taxonomic scope" value="Eukaryota"/>
</dbReference>
<dbReference type="InParanoid" id="Q4UH34"/>
<reference evidence="1 2" key="1">
    <citation type="journal article" date="2005" name="Science">
        <title>Genome of the host-cell transforming parasite Theileria annulata compared with T. parva.</title>
        <authorList>
            <person name="Pain A."/>
            <person name="Renauld H."/>
            <person name="Berriman M."/>
            <person name="Murphy L."/>
            <person name="Yeats C.A."/>
            <person name="Weir W."/>
            <person name="Kerhornou A."/>
            <person name="Aslett M."/>
            <person name="Bishop R."/>
            <person name="Bouchier C."/>
            <person name="Cochet M."/>
            <person name="Coulson R.M.R."/>
            <person name="Cronin A."/>
            <person name="de Villiers E.P."/>
            <person name="Fraser A."/>
            <person name="Fosker N."/>
            <person name="Gardner M."/>
            <person name="Goble A."/>
            <person name="Griffiths-Jones S."/>
            <person name="Harris D.E."/>
            <person name="Katzer F."/>
            <person name="Larke N."/>
            <person name="Lord A."/>
            <person name="Maser P."/>
            <person name="McKellar S."/>
            <person name="Mooney P."/>
            <person name="Morton F."/>
            <person name="Nene V."/>
            <person name="O'Neil S."/>
            <person name="Price C."/>
            <person name="Quail M.A."/>
            <person name="Rabbinowitsch E."/>
            <person name="Rawlings N.D."/>
            <person name="Rutter S."/>
            <person name="Saunders D."/>
            <person name="Seeger K."/>
            <person name="Shah T."/>
            <person name="Squares R."/>
            <person name="Squares S."/>
            <person name="Tivey A."/>
            <person name="Walker A.R."/>
            <person name="Woodward J."/>
            <person name="Dobbelaere D.A.E."/>
            <person name="Langsley G."/>
            <person name="Rajandream M.A."/>
            <person name="McKeever D."/>
            <person name="Shiels B."/>
            <person name="Tait A."/>
            <person name="Barrell B.G."/>
            <person name="Hall N."/>
        </authorList>
    </citation>
    <scope>NUCLEOTIDE SEQUENCE [LARGE SCALE GENOMIC DNA]</scope>
    <source>
        <strain evidence="2">Ankara</strain>
    </source>
</reference>
<dbReference type="OMA" id="YFMRIIF"/>
<gene>
    <name evidence="1" type="ORF">TA20615</name>
</gene>
<dbReference type="GeneID" id="3864354"/>
<sequence>MNSGKREVLMSFLHIWLSLLSSFSSLFFGSFSSFLSGLSICLQGFLNQIHSVHMLSAIRPRRSYHHFKCSGPARYNFLESWSVEASKRFGHSTQVLLALPLDVKLKLFDPVYLATSHWSVLATHINSISPLILSQSFGSFKDMIWVDRLDLGYIKKRHVKWKYKINTIKRIQLVQLICYSSQSSEVPVFDINQMTNRVEVNRVNSSTGLEGQVSIIIYDTEDENSPDNYRSNNINHPKNDIILPMKVGKKMIGKTMYFMRIIFSEAGRLGQFNLKKNLPAKVQNMLENPNFLDDFQIDHTDVHEQIHRNMKEIRNKLKKKMSIVNQMGLVNSGEGLEEIRIEPDYNSSGYLGAKRRFSRGLRRVEPCLRMYQFDNDMEIPTVDDYLRQKIEYIDVDLGERDFIKTKFPINYGIDDTLLNIKNILEYDRKSSKMYNSLLNVKNNVEYMKSRYGMKEGKEEEEVVEIVRMPNLETGKLYFTLLTSVIREVAL</sequence>
<organism evidence="1 2">
    <name type="scientific">Theileria annulata</name>
    <dbReference type="NCBI Taxonomy" id="5874"/>
    <lineage>
        <taxon>Eukaryota</taxon>
        <taxon>Sar</taxon>
        <taxon>Alveolata</taxon>
        <taxon>Apicomplexa</taxon>
        <taxon>Aconoidasida</taxon>
        <taxon>Piroplasmida</taxon>
        <taxon>Theileriidae</taxon>
        <taxon>Theileria</taxon>
    </lineage>
</organism>
<dbReference type="RefSeq" id="XP_954282.1">
    <property type="nucleotide sequence ID" value="XM_949189.1"/>
</dbReference>
<dbReference type="Proteomes" id="UP000001950">
    <property type="component" value="Chromosome 1"/>
</dbReference>
<accession>Q4UH34</accession>
<dbReference type="VEuPathDB" id="PiroplasmaDB:TA20615"/>
<evidence type="ECO:0000313" key="1">
    <source>
        <dbReference type="EMBL" id="CAI73605.1"/>
    </source>
</evidence>
<protein>
    <submittedName>
        <fullName evidence="1">Uncharacterized protein</fullName>
    </submittedName>
</protein>
<evidence type="ECO:0000313" key="2">
    <source>
        <dbReference type="Proteomes" id="UP000001950"/>
    </source>
</evidence>
<keyword evidence="2" id="KW-1185">Reference proteome</keyword>
<dbReference type="AlphaFoldDB" id="Q4UH34"/>
<proteinExistence type="predicted"/>
<dbReference type="EMBL" id="CR940347">
    <property type="protein sequence ID" value="CAI73605.1"/>
    <property type="molecule type" value="Genomic_DNA"/>
</dbReference>
<dbReference type="KEGG" id="tan:TA20615"/>